<dbReference type="Gramene" id="TVU03246">
    <property type="protein sequence ID" value="TVU03246"/>
    <property type="gene ID" value="EJB05_51215"/>
</dbReference>
<name>A0A5J9SW82_9POAL</name>
<dbReference type="GO" id="GO:0008171">
    <property type="term" value="F:O-methyltransferase activity"/>
    <property type="evidence" value="ECO:0007669"/>
    <property type="project" value="InterPro"/>
</dbReference>
<evidence type="ECO:0000259" key="4">
    <source>
        <dbReference type="Pfam" id="PF00891"/>
    </source>
</evidence>
<dbReference type="InterPro" id="IPR001077">
    <property type="entry name" value="COMT_C"/>
</dbReference>
<sequence>ITKYHVTAAMHLSEWFKGDDKGVAEMPFKAAHGMDLWEAMRDDLQFNGVFNAGMGSSSKLTLDFVVTKCGEAFDGISSLIDVGGGTGSAARAIARAFPHVKCSVLDLPNVISGIPPGDDDGTVQYIAGDMMNHIPPTDAVLLKYVMHDWNDEDCVKILTQCKKAIFSGEPSEGKVIIIDTVVGSPAKDMFEFQVSFDMLMMVLTTGKERDEHEWGKIFVNAGFKHYKMRPVLGFLSVIELYPELEI</sequence>
<dbReference type="PANTHER" id="PTHR11746">
    <property type="entry name" value="O-METHYLTRANSFERASE"/>
    <property type="match status" value="1"/>
</dbReference>
<accession>A0A5J9SW82</accession>
<dbReference type="EMBL" id="RWGY01000201">
    <property type="protein sequence ID" value="TVU03246.1"/>
    <property type="molecule type" value="Genomic_DNA"/>
</dbReference>
<organism evidence="5 6">
    <name type="scientific">Eragrostis curvula</name>
    <name type="common">weeping love grass</name>
    <dbReference type="NCBI Taxonomy" id="38414"/>
    <lineage>
        <taxon>Eukaryota</taxon>
        <taxon>Viridiplantae</taxon>
        <taxon>Streptophyta</taxon>
        <taxon>Embryophyta</taxon>
        <taxon>Tracheophyta</taxon>
        <taxon>Spermatophyta</taxon>
        <taxon>Magnoliopsida</taxon>
        <taxon>Liliopsida</taxon>
        <taxon>Poales</taxon>
        <taxon>Poaceae</taxon>
        <taxon>PACMAD clade</taxon>
        <taxon>Chloridoideae</taxon>
        <taxon>Eragrostideae</taxon>
        <taxon>Eragrostidinae</taxon>
        <taxon>Eragrostis</taxon>
    </lineage>
</organism>
<keyword evidence="3" id="KW-0949">S-adenosyl-L-methionine</keyword>
<dbReference type="Pfam" id="PF00891">
    <property type="entry name" value="Methyltransf_2"/>
    <property type="match status" value="1"/>
</dbReference>
<evidence type="ECO:0000256" key="1">
    <source>
        <dbReference type="ARBA" id="ARBA00022603"/>
    </source>
</evidence>
<dbReference type="InterPro" id="IPR016461">
    <property type="entry name" value="COMT-like"/>
</dbReference>
<reference evidence="5 6" key="1">
    <citation type="journal article" date="2019" name="Sci. Rep.">
        <title>A high-quality genome of Eragrostis curvula grass provides insights into Poaceae evolution and supports new strategies to enhance forage quality.</title>
        <authorList>
            <person name="Carballo J."/>
            <person name="Santos B.A.C.M."/>
            <person name="Zappacosta D."/>
            <person name="Garbus I."/>
            <person name="Selva J.P."/>
            <person name="Gallo C.A."/>
            <person name="Diaz A."/>
            <person name="Albertini E."/>
            <person name="Caccamo M."/>
            <person name="Echenique V."/>
        </authorList>
    </citation>
    <scope>NUCLEOTIDE SEQUENCE [LARGE SCALE GENOMIC DNA]</scope>
    <source>
        <strain evidence="6">cv. Victoria</strain>
        <tissue evidence="5">Leaf</tissue>
    </source>
</reference>
<evidence type="ECO:0000313" key="6">
    <source>
        <dbReference type="Proteomes" id="UP000324897"/>
    </source>
</evidence>
<evidence type="ECO:0000313" key="5">
    <source>
        <dbReference type="EMBL" id="TVU03246.1"/>
    </source>
</evidence>
<dbReference type="FunFam" id="3.40.50.150:FF:000057">
    <property type="entry name" value="O-methyltransferase ZRP4"/>
    <property type="match status" value="1"/>
</dbReference>
<dbReference type="Proteomes" id="UP000324897">
    <property type="component" value="Unassembled WGS sequence"/>
</dbReference>
<keyword evidence="1" id="KW-0489">Methyltransferase</keyword>
<keyword evidence="2" id="KW-0808">Transferase</keyword>
<feature type="domain" description="O-methyltransferase C-terminal" evidence="4">
    <location>
        <begin position="11"/>
        <end position="224"/>
    </location>
</feature>
<evidence type="ECO:0000256" key="2">
    <source>
        <dbReference type="ARBA" id="ARBA00022679"/>
    </source>
</evidence>
<proteinExistence type="predicted"/>
<dbReference type="SUPFAM" id="SSF53335">
    <property type="entry name" value="S-adenosyl-L-methionine-dependent methyltransferases"/>
    <property type="match status" value="1"/>
</dbReference>
<dbReference type="GO" id="GO:0032259">
    <property type="term" value="P:methylation"/>
    <property type="evidence" value="ECO:0007669"/>
    <property type="project" value="UniProtKB-KW"/>
</dbReference>
<gene>
    <name evidence="5" type="ORF">EJB05_51215</name>
</gene>
<protein>
    <recommendedName>
        <fullName evidence="4">O-methyltransferase C-terminal domain-containing protein</fullName>
    </recommendedName>
</protein>
<keyword evidence="6" id="KW-1185">Reference proteome</keyword>
<dbReference type="PROSITE" id="PS51683">
    <property type="entry name" value="SAM_OMT_II"/>
    <property type="match status" value="1"/>
</dbReference>
<dbReference type="Gene3D" id="3.40.50.150">
    <property type="entry name" value="Vaccinia Virus protein VP39"/>
    <property type="match status" value="1"/>
</dbReference>
<dbReference type="InterPro" id="IPR029063">
    <property type="entry name" value="SAM-dependent_MTases_sf"/>
</dbReference>
<feature type="non-terminal residue" evidence="5">
    <location>
        <position position="1"/>
    </location>
</feature>
<dbReference type="AlphaFoldDB" id="A0A5J9SW82"/>
<dbReference type="GO" id="GO:0008757">
    <property type="term" value="F:S-adenosylmethionine-dependent methyltransferase activity"/>
    <property type="evidence" value="ECO:0007669"/>
    <property type="project" value="UniProtKB-ARBA"/>
</dbReference>
<comment type="caution">
    <text evidence="5">The sequence shown here is derived from an EMBL/GenBank/DDBJ whole genome shotgun (WGS) entry which is preliminary data.</text>
</comment>
<evidence type="ECO:0000256" key="3">
    <source>
        <dbReference type="ARBA" id="ARBA00022691"/>
    </source>
</evidence>
<dbReference type="OrthoDB" id="1712360at2759"/>